<dbReference type="Gene3D" id="4.10.60.10">
    <property type="entry name" value="Zinc finger, CCHC-type"/>
    <property type="match status" value="1"/>
</dbReference>
<feature type="compositionally biased region" description="Basic and acidic residues" evidence="2">
    <location>
        <begin position="426"/>
        <end position="446"/>
    </location>
</feature>
<reference evidence="4 5" key="1">
    <citation type="journal article" date="2017" name="PLoS Biol.">
        <title>The sea cucumber genome provides insights into morphological evolution and visceral regeneration.</title>
        <authorList>
            <person name="Zhang X."/>
            <person name="Sun L."/>
            <person name="Yuan J."/>
            <person name="Sun Y."/>
            <person name="Gao Y."/>
            <person name="Zhang L."/>
            <person name="Li S."/>
            <person name="Dai H."/>
            <person name="Hamel J.F."/>
            <person name="Liu C."/>
            <person name="Yu Y."/>
            <person name="Liu S."/>
            <person name="Lin W."/>
            <person name="Guo K."/>
            <person name="Jin S."/>
            <person name="Xu P."/>
            <person name="Storey K.B."/>
            <person name="Huan P."/>
            <person name="Zhang T."/>
            <person name="Zhou Y."/>
            <person name="Zhang J."/>
            <person name="Lin C."/>
            <person name="Li X."/>
            <person name="Xing L."/>
            <person name="Huo D."/>
            <person name="Sun M."/>
            <person name="Wang L."/>
            <person name="Mercier A."/>
            <person name="Li F."/>
            <person name="Yang H."/>
            <person name="Xiang J."/>
        </authorList>
    </citation>
    <scope>NUCLEOTIDE SEQUENCE [LARGE SCALE GENOMIC DNA]</scope>
    <source>
        <strain evidence="4">Shaxun</strain>
        <tissue evidence="4">Muscle</tissue>
    </source>
</reference>
<dbReference type="EMBL" id="MRZV01001557">
    <property type="protein sequence ID" value="PIK37106.1"/>
    <property type="molecule type" value="Genomic_DNA"/>
</dbReference>
<dbReference type="PANTHER" id="PTHR19963:SF30">
    <property type="entry name" value="ENDONUCLEASE_EXONUCLEASE_PHOSPHATASE DOMAIN-CONTAINING PROTEIN"/>
    <property type="match status" value="1"/>
</dbReference>
<feature type="region of interest" description="Disordered" evidence="2">
    <location>
        <begin position="1"/>
        <end position="70"/>
    </location>
</feature>
<comment type="caution">
    <text evidence="4">The sequence shown here is derived from an EMBL/GenBank/DDBJ whole genome shotgun (WGS) entry which is preliminary data.</text>
</comment>
<dbReference type="Pfam" id="PF00098">
    <property type="entry name" value="zf-CCHC"/>
    <property type="match status" value="1"/>
</dbReference>
<dbReference type="GO" id="GO:0008270">
    <property type="term" value="F:zinc ion binding"/>
    <property type="evidence" value="ECO:0007669"/>
    <property type="project" value="UniProtKB-KW"/>
</dbReference>
<protein>
    <recommendedName>
        <fullName evidence="3">CCHC-type domain-containing protein</fullName>
    </recommendedName>
</protein>
<feature type="region of interest" description="Disordered" evidence="2">
    <location>
        <begin position="421"/>
        <end position="446"/>
    </location>
</feature>
<dbReference type="Proteomes" id="UP000230750">
    <property type="component" value="Unassembled WGS sequence"/>
</dbReference>
<evidence type="ECO:0000256" key="1">
    <source>
        <dbReference type="PROSITE-ProRule" id="PRU00047"/>
    </source>
</evidence>
<keyword evidence="1" id="KW-0862">Zinc</keyword>
<proteinExistence type="predicted"/>
<organism evidence="4 5">
    <name type="scientific">Stichopus japonicus</name>
    <name type="common">Sea cucumber</name>
    <dbReference type="NCBI Taxonomy" id="307972"/>
    <lineage>
        <taxon>Eukaryota</taxon>
        <taxon>Metazoa</taxon>
        <taxon>Echinodermata</taxon>
        <taxon>Eleutherozoa</taxon>
        <taxon>Echinozoa</taxon>
        <taxon>Holothuroidea</taxon>
        <taxon>Aspidochirotacea</taxon>
        <taxon>Aspidochirotida</taxon>
        <taxon>Stichopodidae</taxon>
        <taxon>Apostichopus</taxon>
    </lineage>
</organism>
<keyword evidence="5" id="KW-1185">Reference proteome</keyword>
<dbReference type="InterPro" id="IPR036875">
    <property type="entry name" value="Znf_CCHC_sf"/>
</dbReference>
<dbReference type="PROSITE" id="PS50158">
    <property type="entry name" value="ZF_CCHC"/>
    <property type="match status" value="1"/>
</dbReference>
<sequence length="446" mass="51557">MSDTNPFAEDMTNEQRAWSLPDIHRSEVAEFDPLLEERPVTHAAEGSRDRNRYEPHDEMTSRNLLTEEPTTAQVRREVQDMMRQSVRQPSTRQPDRFSIQTPADFTAQGREWRSPRTMWRDDGRPRAYPIHRPNWGTSLTDRRLTDDGFTREGFQRDEFPMNDAFSGHSRRERVQAPPFDGSIPWEDYIVQFELIAELNDWNKRMKALQLAASLRGPAQSILADLEKKKRRDYQAVVNSLEQRFGRANQTELFRALLRNRARKPGESIPELAHDVQRLLARAYPNASTDMKNTLAKEFFVDAIGDSDSRWRIYQARPKNLEEAVSIAVELEAFALAEQKKGNQRKLALRTVVEHKEPLRTETDEPSTTLAAALSKGFSDLTAHLTALLQKDQTKSRNVDRFDRSKSIKCWNCGEIGHFSRNCPMPKKYESRPDGVRKTENEQKSDS</sequence>
<evidence type="ECO:0000259" key="3">
    <source>
        <dbReference type="PROSITE" id="PS50158"/>
    </source>
</evidence>
<keyword evidence="1" id="KW-0863">Zinc-finger</keyword>
<evidence type="ECO:0000313" key="5">
    <source>
        <dbReference type="Proteomes" id="UP000230750"/>
    </source>
</evidence>
<gene>
    <name evidence="4" type="ORF">BSL78_26059</name>
</gene>
<dbReference type="OrthoDB" id="8047091at2759"/>
<evidence type="ECO:0000256" key="2">
    <source>
        <dbReference type="SAM" id="MobiDB-lite"/>
    </source>
</evidence>
<feature type="domain" description="CCHC-type" evidence="3">
    <location>
        <begin position="408"/>
        <end position="423"/>
    </location>
</feature>
<dbReference type="SUPFAM" id="SSF57756">
    <property type="entry name" value="Retrovirus zinc finger-like domains"/>
    <property type="match status" value="1"/>
</dbReference>
<dbReference type="SMART" id="SM00343">
    <property type="entry name" value="ZnF_C2HC"/>
    <property type="match status" value="1"/>
</dbReference>
<accession>A0A2G8JMV7</accession>
<evidence type="ECO:0000313" key="4">
    <source>
        <dbReference type="EMBL" id="PIK37106.1"/>
    </source>
</evidence>
<dbReference type="PANTHER" id="PTHR19963">
    <property type="entry name" value="CCHC-TYPE DOMAIN-CONTAINING PROTEIN"/>
    <property type="match status" value="1"/>
</dbReference>
<dbReference type="InterPro" id="IPR001878">
    <property type="entry name" value="Znf_CCHC"/>
</dbReference>
<dbReference type="GO" id="GO:0003676">
    <property type="term" value="F:nucleic acid binding"/>
    <property type="evidence" value="ECO:0007669"/>
    <property type="project" value="InterPro"/>
</dbReference>
<keyword evidence="1" id="KW-0479">Metal-binding</keyword>
<feature type="compositionally biased region" description="Polar residues" evidence="2">
    <location>
        <begin position="61"/>
        <end position="70"/>
    </location>
</feature>
<feature type="compositionally biased region" description="Basic and acidic residues" evidence="2">
    <location>
        <begin position="35"/>
        <end position="60"/>
    </location>
</feature>
<name>A0A2G8JMV7_STIJA</name>
<dbReference type="AlphaFoldDB" id="A0A2G8JMV7"/>